<name>A0A9X9WQZ2_9PROT</name>
<feature type="domain" description="Poly-beta-hydroxybutyrate polymerase N-terminal" evidence="5">
    <location>
        <begin position="58"/>
        <end position="98"/>
    </location>
</feature>
<feature type="compositionally biased region" description="Basic residues" evidence="3">
    <location>
        <begin position="1"/>
        <end position="11"/>
    </location>
</feature>
<dbReference type="InterPro" id="IPR029058">
    <property type="entry name" value="AB_hydrolase_fold"/>
</dbReference>
<dbReference type="SUPFAM" id="SSF53474">
    <property type="entry name" value="alpha/beta-Hydrolases"/>
    <property type="match status" value="1"/>
</dbReference>
<dbReference type="GO" id="GO:0016787">
    <property type="term" value="F:hydrolase activity"/>
    <property type="evidence" value="ECO:0007669"/>
    <property type="project" value="UniProtKB-KW"/>
</dbReference>
<protein>
    <submittedName>
        <fullName evidence="6">Alpha/beta fold hydrolase</fullName>
    </submittedName>
</protein>
<feature type="region of interest" description="Disordered" evidence="3">
    <location>
        <begin position="1"/>
        <end position="44"/>
    </location>
</feature>
<dbReference type="GO" id="GO:0042619">
    <property type="term" value="P:poly-hydroxybutyrate biosynthetic process"/>
    <property type="evidence" value="ECO:0007669"/>
    <property type="project" value="InterPro"/>
</dbReference>
<dbReference type="InterPro" id="IPR051321">
    <property type="entry name" value="PHA/PHB_synthase"/>
</dbReference>
<dbReference type="GO" id="GO:0016746">
    <property type="term" value="F:acyltransferase activity"/>
    <property type="evidence" value="ECO:0007669"/>
    <property type="project" value="UniProtKB-KW"/>
</dbReference>
<feature type="compositionally biased region" description="Low complexity" evidence="3">
    <location>
        <begin position="12"/>
        <end position="27"/>
    </location>
</feature>
<feature type="domain" description="Poly-beta-hydroxybutyrate polymerase N-terminal" evidence="4">
    <location>
        <begin position="136"/>
        <end position="304"/>
    </location>
</feature>
<keyword evidence="7" id="KW-1185">Reference proteome</keyword>
<evidence type="ECO:0000256" key="3">
    <source>
        <dbReference type="SAM" id="MobiDB-lite"/>
    </source>
</evidence>
<dbReference type="PANTHER" id="PTHR36837:SF5">
    <property type="entry name" value="POLY-3-HYDROXYBUTYRATE SYNTHASE"/>
    <property type="match status" value="1"/>
</dbReference>
<organism evidence="6 7">
    <name type="scientific">Neoroseomonas soli</name>
    <dbReference type="NCBI Taxonomy" id="1081025"/>
    <lineage>
        <taxon>Bacteria</taxon>
        <taxon>Pseudomonadati</taxon>
        <taxon>Pseudomonadota</taxon>
        <taxon>Alphaproteobacteria</taxon>
        <taxon>Acetobacterales</taxon>
        <taxon>Acetobacteraceae</taxon>
        <taxon>Neoroseomonas</taxon>
    </lineage>
</organism>
<reference evidence="6" key="2">
    <citation type="journal article" date="2021" name="Syst. Appl. Microbiol.">
        <title>Roseomonas hellenica sp. nov., isolated from roots of wild-growing Alkanna tinctoria.</title>
        <authorList>
            <person name="Rat A."/>
            <person name="Naranjo H.D."/>
            <person name="Lebbe L."/>
            <person name="Cnockaert M."/>
            <person name="Krigas N."/>
            <person name="Grigoriadou K."/>
            <person name="Maloupa E."/>
            <person name="Willems A."/>
        </authorList>
    </citation>
    <scope>NUCLEOTIDE SEQUENCE</scope>
    <source>
        <strain evidence="6">LMG 31231</strain>
    </source>
</reference>
<keyword evidence="1" id="KW-0808">Transferase</keyword>
<accession>A0A9X9WQZ2</accession>
<dbReference type="Gene3D" id="3.40.50.1820">
    <property type="entry name" value="alpha/beta hydrolase"/>
    <property type="match status" value="1"/>
</dbReference>
<evidence type="ECO:0000259" key="5">
    <source>
        <dbReference type="Pfam" id="PF12551"/>
    </source>
</evidence>
<comment type="caution">
    <text evidence="6">The sequence shown here is derived from an EMBL/GenBank/DDBJ whole genome shotgun (WGS) entry which is preliminary data.</text>
</comment>
<proteinExistence type="predicted"/>
<reference evidence="6" key="1">
    <citation type="submission" date="2020-01" db="EMBL/GenBank/DDBJ databases">
        <authorList>
            <person name="Rat A."/>
        </authorList>
    </citation>
    <scope>NUCLEOTIDE SEQUENCE</scope>
    <source>
        <strain evidence="6">LMG 31231</strain>
    </source>
</reference>
<gene>
    <name evidence="6" type="ORF">GXW76_00150</name>
</gene>
<evidence type="ECO:0000256" key="2">
    <source>
        <dbReference type="ARBA" id="ARBA00023315"/>
    </source>
</evidence>
<dbReference type="PANTHER" id="PTHR36837">
    <property type="entry name" value="POLY(3-HYDROXYALKANOATE) POLYMERASE SUBUNIT PHAC"/>
    <property type="match status" value="1"/>
</dbReference>
<feature type="compositionally biased region" description="Pro residues" evidence="3">
    <location>
        <begin position="28"/>
        <end position="37"/>
    </location>
</feature>
<dbReference type="AlphaFoldDB" id="A0A9X9WQZ2"/>
<dbReference type="EMBL" id="JAAEDM010000001">
    <property type="protein sequence ID" value="MBR0669571.1"/>
    <property type="molecule type" value="Genomic_DNA"/>
</dbReference>
<evidence type="ECO:0000259" key="4">
    <source>
        <dbReference type="Pfam" id="PF07167"/>
    </source>
</evidence>
<sequence>MTSERPRRRRAQPAAARSAIVPAGPATSAPPPSPTRPRPAAAAAAAAAQPEALVGPTFHTFDRILRAAQARSTQGISPLAIAGVLTNWAVHLARAPGKQMELGARAWIQGLRYLLWLRHAASGEHPPPLIAPTNGDQRFASEAWQSFPFNALAQAHLMAEAWWVEATRGVPGLPHRHEDAVAFMMRQLADVMAPSNIPWVNPTIVARTMSEAGVNLMRGAENWLDDLERGLAGAPPEGAEKFRPGREVAVTPGRVVFRNDLMELIQYEPATPSVHAEPVLIVPAWIMKYYILDLSPENSLVRWLVSQGFTVFMVSWKNPDARDRETGLDDYRRSGVMAAIDAVSAILPDRRIHACGYCLGGTILSIAAATMARDGDRRLASMSLLAAQTDFAEAGELMMFVDESQLAFLEDMMWDQGYLDTHQMSGAFQILRSNDLVWSRMIRDYVLGDRNGMTDLTAWNSDQTRMPARMHGEYLRGLFLENRLTAGRFAVEGHVIALRDIHAPIFAVGTTKDHIAPWRSVYKISLFSDTDVTFALTKGGHNAGIVSEPGHAGRNFQIMTRRHGERYIDPDTWASIAPHCEGSWWPAWAEWLAQAGSPEMVPPPAMGAPEAGLPALEDAPGTYVLMK</sequence>
<dbReference type="InterPro" id="IPR010941">
    <property type="entry name" value="PhaC_N"/>
</dbReference>
<keyword evidence="2" id="KW-0012">Acyltransferase</keyword>
<evidence type="ECO:0000313" key="6">
    <source>
        <dbReference type="EMBL" id="MBR0669571.1"/>
    </source>
</evidence>
<dbReference type="InterPro" id="IPR022211">
    <property type="entry name" value="PHBC_N"/>
</dbReference>
<dbReference type="Pfam" id="PF07167">
    <property type="entry name" value="PhaC_N"/>
    <property type="match status" value="1"/>
</dbReference>
<dbReference type="Pfam" id="PF12551">
    <property type="entry name" value="PHBC_N"/>
    <property type="match status" value="1"/>
</dbReference>
<keyword evidence="6" id="KW-0378">Hydrolase</keyword>
<evidence type="ECO:0000256" key="1">
    <source>
        <dbReference type="ARBA" id="ARBA00022679"/>
    </source>
</evidence>
<dbReference type="Proteomes" id="UP001138751">
    <property type="component" value="Unassembled WGS sequence"/>
</dbReference>
<dbReference type="RefSeq" id="WP_211859871.1">
    <property type="nucleotide sequence ID" value="NZ_JAAEDM010000001.1"/>
</dbReference>
<evidence type="ECO:0000313" key="7">
    <source>
        <dbReference type="Proteomes" id="UP001138751"/>
    </source>
</evidence>